<dbReference type="EMBL" id="JARBHB010000005">
    <property type="protein sequence ID" value="KAJ8883515.1"/>
    <property type="molecule type" value="Genomic_DNA"/>
</dbReference>
<reference evidence="1 2" key="1">
    <citation type="submission" date="2023-02" db="EMBL/GenBank/DDBJ databases">
        <title>LHISI_Scaffold_Assembly.</title>
        <authorList>
            <person name="Stuart O.P."/>
            <person name="Cleave R."/>
            <person name="Magrath M.J.L."/>
            <person name="Mikheyev A.S."/>
        </authorList>
    </citation>
    <scope>NUCLEOTIDE SEQUENCE [LARGE SCALE GENOMIC DNA]</scope>
    <source>
        <strain evidence="1">Daus_M_001</strain>
        <tissue evidence="1">Leg muscle</tissue>
    </source>
</reference>
<evidence type="ECO:0000313" key="1">
    <source>
        <dbReference type="EMBL" id="KAJ8883515.1"/>
    </source>
</evidence>
<dbReference type="Proteomes" id="UP001159363">
    <property type="component" value="Chromosome 4"/>
</dbReference>
<protein>
    <submittedName>
        <fullName evidence="1">Uncharacterized protein</fullName>
    </submittedName>
</protein>
<organism evidence="1 2">
    <name type="scientific">Dryococelus australis</name>
    <dbReference type="NCBI Taxonomy" id="614101"/>
    <lineage>
        <taxon>Eukaryota</taxon>
        <taxon>Metazoa</taxon>
        <taxon>Ecdysozoa</taxon>
        <taxon>Arthropoda</taxon>
        <taxon>Hexapoda</taxon>
        <taxon>Insecta</taxon>
        <taxon>Pterygota</taxon>
        <taxon>Neoptera</taxon>
        <taxon>Polyneoptera</taxon>
        <taxon>Phasmatodea</taxon>
        <taxon>Verophasmatodea</taxon>
        <taxon>Anareolatae</taxon>
        <taxon>Phasmatidae</taxon>
        <taxon>Eurycanthinae</taxon>
        <taxon>Dryococelus</taxon>
    </lineage>
</organism>
<keyword evidence="2" id="KW-1185">Reference proteome</keyword>
<sequence>MALKTIPVYQIPAHKSFSFEGEDWEIWKYRFARFSCAPGLSNEKEGTHVNALVYLMGDKAELILQFQQEGESFEAFINNLHTISKNYDFPPTYKNEAIGDQTVISIERSLSEKLQLSLTRH</sequence>
<evidence type="ECO:0000313" key="2">
    <source>
        <dbReference type="Proteomes" id="UP001159363"/>
    </source>
</evidence>
<accession>A0ABQ9HGQ7</accession>
<gene>
    <name evidence="1" type="ORF">PR048_015359</name>
</gene>
<proteinExistence type="predicted"/>
<name>A0ABQ9HGQ7_9NEOP</name>
<comment type="caution">
    <text evidence="1">The sequence shown here is derived from an EMBL/GenBank/DDBJ whole genome shotgun (WGS) entry which is preliminary data.</text>
</comment>